<keyword evidence="1" id="KW-1133">Transmembrane helix</keyword>
<feature type="transmembrane region" description="Helical" evidence="1">
    <location>
        <begin position="6"/>
        <end position="23"/>
    </location>
</feature>
<evidence type="ECO:0000313" key="2">
    <source>
        <dbReference type="EMBL" id="KIM65065.1"/>
    </source>
</evidence>
<keyword evidence="1" id="KW-0472">Membrane</keyword>
<accession>A0A0C3DWW8</accession>
<evidence type="ECO:0000256" key="1">
    <source>
        <dbReference type="SAM" id="Phobius"/>
    </source>
</evidence>
<keyword evidence="3" id="KW-1185">Reference proteome</keyword>
<dbReference type="AlphaFoldDB" id="A0A0C3DWW8"/>
<reference evidence="2 3" key="1">
    <citation type="submission" date="2014-04" db="EMBL/GenBank/DDBJ databases">
        <authorList>
            <consortium name="DOE Joint Genome Institute"/>
            <person name="Kuo A."/>
            <person name="Kohler A."/>
            <person name="Nagy L.G."/>
            <person name="Floudas D."/>
            <person name="Copeland A."/>
            <person name="Barry K.W."/>
            <person name="Cichocki N."/>
            <person name="Veneault-Fourrey C."/>
            <person name="LaButti K."/>
            <person name="Lindquist E.A."/>
            <person name="Lipzen A."/>
            <person name="Lundell T."/>
            <person name="Morin E."/>
            <person name="Murat C."/>
            <person name="Sun H."/>
            <person name="Tunlid A."/>
            <person name="Henrissat B."/>
            <person name="Grigoriev I.V."/>
            <person name="Hibbett D.S."/>
            <person name="Martin F."/>
            <person name="Nordberg H.P."/>
            <person name="Cantor M.N."/>
            <person name="Hua S.X."/>
        </authorList>
    </citation>
    <scope>NUCLEOTIDE SEQUENCE [LARGE SCALE GENOMIC DNA]</scope>
    <source>
        <strain evidence="2 3">Foug A</strain>
    </source>
</reference>
<evidence type="ECO:0000313" key="3">
    <source>
        <dbReference type="Proteomes" id="UP000053989"/>
    </source>
</evidence>
<reference evidence="3" key="2">
    <citation type="submission" date="2015-01" db="EMBL/GenBank/DDBJ databases">
        <title>Evolutionary Origins and Diversification of the Mycorrhizal Mutualists.</title>
        <authorList>
            <consortium name="DOE Joint Genome Institute"/>
            <consortium name="Mycorrhizal Genomics Consortium"/>
            <person name="Kohler A."/>
            <person name="Kuo A."/>
            <person name="Nagy L.G."/>
            <person name="Floudas D."/>
            <person name="Copeland A."/>
            <person name="Barry K.W."/>
            <person name="Cichocki N."/>
            <person name="Veneault-Fourrey C."/>
            <person name="LaButti K."/>
            <person name="Lindquist E.A."/>
            <person name="Lipzen A."/>
            <person name="Lundell T."/>
            <person name="Morin E."/>
            <person name="Murat C."/>
            <person name="Riley R."/>
            <person name="Ohm R."/>
            <person name="Sun H."/>
            <person name="Tunlid A."/>
            <person name="Henrissat B."/>
            <person name="Grigoriev I.V."/>
            <person name="Hibbett D.S."/>
            <person name="Martin F."/>
        </authorList>
    </citation>
    <scope>NUCLEOTIDE SEQUENCE [LARGE SCALE GENOMIC DNA]</scope>
    <source>
        <strain evidence="3">Foug A</strain>
    </source>
</reference>
<gene>
    <name evidence="2" type="ORF">SCLCIDRAFT_1212754</name>
</gene>
<dbReference type="HOGENOM" id="CLU_2777412_0_0_1"/>
<organism evidence="2 3">
    <name type="scientific">Scleroderma citrinum Foug A</name>
    <dbReference type="NCBI Taxonomy" id="1036808"/>
    <lineage>
        <taxon>Eukaryota</taxon>
        <taxon>Fungi</taxon>
        <taxon>Dikarya</taxon>
        <taxon>Basidiomycota</taxon>
        <taxon>Agaricomycotina</taxon>
        <taxon>Agaricomycetes</taxon>
        <taxon>Agaricomycetidae</taxon>
        <taxon>Boletales</taxon>
        <taxon>Sclerodermatineae</taxon>
        <taxon>Sclerodermataceae</taxon>
        <taxon>Scleroderma</taxon>
    </lineage>
</organism>
<keyword evidence="1" id="KW-0812">Transmembrane</keyword>
<proteinExistence type="predicted"/>
<protein>
    <submittedName>
        <fullName evidence="2">Uncharacterized protein</fullName>
    </submittedName>
</protein>
<dbReference type="EMBL" id="KN822025">
    <property type="protein sequence ID" value="KIM65065.1"/>
    <property type="molecule type" value="Genomic_DNA"/>
</dbReference>
<sequence>MPDGLVSNLSAIAATGFGTWVALRCSMVRLKFVLESLSTTLYPLKTGKALAIADIHGVIVVPAKRDLSS</sequence>
<dbReference type="InParanoid" id="A0A0C3DWW8"/>
<name>A0A0C3DWW8_9AGAM</name>
<dbReference type="Proteomes" id="UP000053989">
    <property type="component" value="Unassembled WGS sequence"/>
</dbReference>